<dbReference type="eggNOG" id="COG4304">
    <property type="taxonomic scope" value="Bacteria"/>
</dbReference>
<reference evidence="2 4" key="2">
    <citation type="submission" date="2013-03" db="EMBL/GenBank/DDBJ databases">
        <title>The Genome Sequence of Enterococcus moraviensis BAA-383 (PacBio/Illumina hybrid assembly).</title>
        <authorList>
            <consortium name="The Broad Institute Genomics Platform"/>
            <consortium name="The Broad Institute Genome Sequencing Center for Infectious Disease"/>
            <person name="Earl A."/>
            <person name="Russ C."/>
            <person name="Gilmore M."/>
            <person name="Surin D."/>
            <person name="Walker B."/>
            <person name="Young S."/>
            <person name="Zeng Q."/>
            <person name="Gargeya S."/>
            <person name="Fitzgerald M."/>
            <person name="Haas B."/>
            <person name="Abouelleil A."/>
            <person name="Allen A.W."/>
            <person name="Alvarado L."/>
            <person name="Arachchi H.M."/>
            <person name="Berlin A.M."/>
            <person name="Chapman S.B."/>
            <person name="Gainer-Dewar J."/>
            <person name="Goldberg J."/>
            <person name="Griggs A."/>
            <person name="Gujja S."/>
            <person name="Hansen M."/>
            <person name="Howarth C."/>
            <person name="Imamovic A."/>
            <person name="Ireland A."/>
            <person name="Larimer J."/>
            <person name="McCowan C."/>
            <person name="Murphy C."/>
            <person name="Pearson M."/>
            <person name="Poon T.W."/>
            <person name="Priest M."/>
            <person name="Roberts A."/>
            <person name="Saif S."/>
            <person name="Shea T."/>
            <person name="Sisk P."/>
            <person name="Sykes S."/>
            <person name="Wortman J."/>
            <person name="Nusbaum C."/>
            <person name="Birren B."/>
        </authorList>
    </citation>
    <scope>NUCLEOTIDE SEQUENCE [LARGE SCALE GENOMIC DNA]</scope>
    <source>
        <strain evidence="2 4">ATCC BAA-383</strain>
    </source>
</reference>
<evidence type="ECO:0000313" key="4">
    <source>
        <dbReference type="Proteomes" id="UP000014157"/>
    </source>
</evidence>
<sequence>MSKKYDFFEFSQAKIKWTWQELLFGMEDKIIGREDIINYATHILNEGILGFDLVLKVAIADEYEDILPYIHELINLETFEGNSIIQDKWRYVILKELHNKKSDYDNFNEKVEEIYADFDYPEDMAGFIGYMPSIDGKSMEESWQEYLNKAKENFKSI</sequence>
<reference evidence="1 3" key="1">
    <citation type="submission" date="2013-02" db="EMBL/GenBank/DDBJ databases">
        <title>The Genome Sequence of Enterococcus moraviensis BAA-383.</title>
        <authorList>
            <consortium name="The Broad Institute Genome Sequencing Platform"/>
            <consortium name="The Broad Institute Genome Sequencing Center for Infectious Disease"/>
            <person name="Earl A.M."/>
            <person name="Gilmore M.S."/>
            <person name="Lebreton F."/>
            <person name="Walker B."/>
            <person name="Young S.K."/>
            <person name="Zeng Q."/>
            <person name="Gargeya S."/>
            <person name="Fitzgerald M."/>
            <person name="Haas B."/>
            <person name="Abouelleil A."/>
            <person name="Alvarado L."/>
            <person name="Arachchi H.M."/>
            <person name="Berlin A.M."/>
            <person name="Chapman S.B."/>
            <person name="Dewar J."/>
            <person name="Goldberg J."/>
            <person name="Griggs A."/>
            <person name="Gujja S."/>
            <person name="Hansen M."/>
            <person name="Howarth C."/>
            <person name="Imamovic A."/>
            <person name="Larimer J."/>
            <person name="McCowan C."/>
            <person name="Murphy C."/>
            <person name="Neiman D."/>
            <person name="Pearson M."/>
            <person name="Priest M."/>
            <person name="Roberts A."/>
            <person name="Saif S."/>
            <person name="Shea T."/>
            <person name="Sisk P."/>
            <person name="Sykes S."/>
            <person name="Wortman J."/>
            <person name="Nusbaum C."/>
            <person name="Birren B."/>
        </authorList>
    </citation>
    <scope>NUCLEOTIDE SEQUENCE [LARGE SCALE GENOMIC DNA]</scope>
    <source>
        <strain evidence="1 3">ATCC BAA-383</strain>
    </source>
</reference>
<dbReference type="PATRIC" id="fig|1158609.3.peg.251"/>
<dbReference type="Proteomes" id="UP000014157">
    <property type="component" value="Unassembled WGS sequence"/>
</dbReference>
<comment type="caution">
    <text evidence="1">The sequence shown here is derived from an EMBL/GenBank/DDBJ whole genome shotgun (WGS) entry which is preliminary data.</text>
</comment>
<organism evidence="1 3">
    <name type="scientific">Enterococcus moraviensis ATCC BAA-383</name>
    <dbReference type="NCBI Taxonomy" id="1158609"/>
    <lineage>
        <taxon>Bacteria</taxon>
        <taxon>Bacillati</taxon>
        <taxon>Bacillota</taxon>
        <taxon>Bacilli</taxon>
        <taxon>Lactobacillales</taxon>
        <taxon>Enterococcaceae</taxon>
        <taxon>Enterococcus</taxon>
    </lineage>
</organism>
<gene>
    <name evidence="2" type="ORF">I586_03001</name>
    <name evidence="1" type="ORF">UAY_00267</name>
</gene>
<protein>
    <recommendedName>
        <fullName evidence="5">DUF2247 domain-containing protein</fullName>
    </recommendedName>
</protein>
<dbReference type="EMBL" id="ASWB01000004">
    <property type="protein sequence ID" value="EOT65267.1"/>
    <property type="molecule type" value="Genomic_DNA"/>
</dbReference>
<dbReference type="Pfam" id="PF10004">
    <property type="entry name" value="DUF2247"/>
    <property type="match status" value="1"/>
</dbReference>
<dbReference type="EMBL" id="AJAS01000002">
    <property type="protein sequence ID" value="EOI06925.1"/>
    <property type="molecule type" value="Genomic_DNA"/>
</dbReference>
<dbReference type="RefSeq" id="WP_010763690.1">
    <property type="nucleotide sequence ID" value="NZ_ASWB01000004.1"/>
</dbReference>
<accession>R2RD36</accession>
<name>R2RD36_9ENTE</name>
<proteinExistence type="predicted"/>
<dbReference type="STRING" id="155617.RV09_GL003315"/>
<evidence type="ECO:0008006" key="5">
    <source>
        <dbReference type="Google" id="ProtNLM"/>
    </source>
</evidence>
<keyword evidence="4" id="KW-1185">Reference proteome</keyword>
<dbReference type="AlphaFoldDB" id="R2RD36"/>
<evidence type="ECO:0000313" key="1">
    <source>
        <dbReference type="EMBL" id="EOI06925.1"/>
    </source>
</evidence>
<evidence type="ECO:0000313" key="3">
    <source>
        <dbReference type="Proteomes" id="UP000013781"/>
    </source>
</evidence>
<dbReference type="Proteomes" id="UP000013781">
    <property type="component" value="Unassembled WGS sequence"/>
</dbReference>
<dbReference type="HOGENOM" id="CLU_124837_1_0_9"/>
<evidence type="ECO:0000313" key="2">
    <source>
        <dbReference type="EMBL" id="EOT65267.1"/>
    </source>
</evidence>
<dbReference type="InterPro" id="IPR016630">
    <property type="entry name" value="UCP015278"/>
</dbReference>